<accession>A0A3D9FI66</accession>
<evidence type="ECO:0000313" key="2">
    <source>
        <dbReference type="Proteomes" id="UP000256310"/>
    </source>
</evidence>
<dbReference type="EMBL" id="QRDP01000004">
    <property type="protein sequence ID" value="RED17318.1"/>
    <property type="molecule type" value="Genomic_DNA"/>
</dbReference>
<dbReference type="PANTHER" id="PTHR48228">
    <property type="entry name" value="SUCCINYL-COA--D-CITRAMALATE COA-TRANSFERASE"/>
    <property type="match status" value="1"/>
</dbReference>
<reference evidence="1 2" key="1">
    <citation type="submission" date="2018-07" db="EMBL/GenBank/DDBJ databases">
        <title>Genomic Encyclopedia of Type Strains, Phase IV (KMG-IV): sequencing the most valuable type-strain genomes for metagenomic binning, comparative biology and taxonomic classification.</title>
        <authorList>
            <person name="Goeker M."/>
        </authorList>
    </citation>
    <scope>NUCLEOTIDE SEQUENCE [LARGE SCALE GENOMIC DNA]</scope>
    <source>
        <strain evidence="1 2">DSM 26725</strain>
    </source>
</reference>
<sequence length="362" mass="38497">MSTTKTGPLAGCRIVEFDAIGPVPLAGMILSDLGADIVRIGRPGKAGVDAPGDKILLRGRNKIALDLKDPEQRDQAMALVSKADALLEGTRPGVMERLGLGPEDCFAHNPKLAYGRMTGWGQEGPLSQSAGHDLDYIAITGALGAMGRKGEPPSPPLNLVGDYGGGTMFLALGIVSAILSARTTGKGQVVDAAMTDGAAVLMSMFYAFHDVGMWKAEREANLLDGGTPFYRCYETADGGYMAVGALEPQFFAVLLEKLEIDAADFPQYDRARWGDMVTAFETRFASRTRDEWAAHFEGSDACVAPVLSIAEAPAHPHNVARQTFAERDGTMHPMPAPRFSGTPAAIGNSSDLDIEEALALWE</sequence>
<dbReference type="Gene3D" id="3.30.1540.10">
    <property type="entry name" value="formyl-coa transferase, domain 3"/>
    <property type="match status" value="1"/>
</dbReference>
<dbReference type="Gene3D" id="3.40.50.10540">
    <property type="entry name" value="Crotonobetainyl-coa:carnitine coa-transferase, domain 1"/>
    <property type="match status" value="1"/>
</dbReference>
<name>A0A3D9FI66_9SPHN</name>
<organism evidence="1 2">
    <name type="scientific">Parasphingopyxis lamellibrachiae</name>
    <dbReference type="NCBI Taxonomy" id="680125"/>
    <lineage>
        <taxon>Bacteria</taxon>
        <taxon>Pseudomonadati</taxon>
        <taxon>Pseudomonadota</taxon>
        <taxon>Alphaproteobacteria</taxon>
        <taxon>Sphingomonadales</taxon>
        <taxon>Sphingomonadaceae</taxon>
        <taxon>Parasphingopyxis</taxon>
    </lineage>
</organism>
<dbReference type="InterPro" id="IPR050509">
    <property type="entry name" value="CoA-transferase_III"/>
</dbReference>
<dbReference type="PANTHER" id="PTHR48228:SF5">
    <property type="entry name" value="ALPHA-METHYLACYL-COA RACEMASE"/>
    <property type="match status" value="1"/>
</dbReference>
<evidence type="ECO:0000313" key="1">
    <source>
        <dbReference type="EMBL" id="RED17318.1"/>
    </source>
</evidence>
<comment type="caution">
    <text evidence="1">The sequence shown here is derived from an EMBL/GenBank/DDBJ whole genome shotgun (WGS) entry which is preliminary data.</text>
</comment>
<dbReference type="SUPFAM" id="SSF89796">
    <property type="entry name" value="CoA-transferase family III (CaiB/BaiF)"/>
    <property type="match status" value="1"/>
</dbReference>
<dbReference type="InterPro" id="IPR023606">
    <property type="entry name" value="CoA-Trfase_III_dom_1_sf"/>
</dbReference>
<keyword evidence="2" id="KW-1185">Reference proteome</keyword>
<protein>
    <submittedName>
        <fullName evidence="1">Alpha-methylacyl-CoA racemase</fullName>
    </submittedName>
</protein>
<dbReference type="AlphaFoldDB" id="A0A3D9FI66"/>
<gene>
    <name evidence="1" type="ORF">DFR46_2364</name>
</gene>
<dbReference type="GO" id="GO:0003824">
    <property type="term" value="F:catalytic activity"/>
    <property type="evidence" value="ECO:0007669"/>
    <property type="project" value="InterPro"/>
</dbReference>
<dbReference type="InterPro" id="IPR044855">
    <property type="entry name" value="CoA-Trfase_III_dom3_sf"/>
</dbReference>
<dbReference type="InterPro" id="IPR003673">
    <property type="entry name" value="CoA-Trfase_fam_III"/>
</dbReference>
<dbReference type="Pfam" id="PF02515">
    <property type="entry name" value="CoA_transf_3"/>
    <property type="match status" value="1"/>
</dbReference>
<dbReference type="Proteomes" id="UP000256310">
    <property type="component" value="Unassembled WGS sequence"/>
</dbReference>
<proteinExistence type="predicted"/>